<dbReference type="Gene3D" id="2.120.10.30">
    <property type="entry name" value="TolB, C-terminal domain"/>
    <property type="match status" value="1"/>
</dbReference>
<dbReference type="EMBL" id="CP012040">
    <property type="protein sequence ID" value="AKP50543.1"/>
    <property type="molecule type" value="Genomic_DNA"/>
</dbReference>
<dbReference type="InterPro" id="IPR011042">
    <property type="entry name" value="6-blade_b-propeller_TolB-like"/>
</dbReference>
<reference evidence="2 3" key="1">
    <citation type="submission" date="2015-07" db="EMBL/GenBank/DDBJ databases">
        <authorList>
            <person name="Kim K.M."/>
        </authorList>
    </citation>
    <scope>NUCLEOTIDE SEQUENCE [LARGE SCALE GENOMIC DNA]</scope>
    <source>
        <strain evidence="2 3">KCTC 12363</strain>
    </source>
</reference>
<evidence type="ECO:0000256" key="1">
    <source>
        <dbReference type="ARBA" id="ARBA00009820"/>
    </source>
</evidence>
<dbReference type="OrthoDB" id="8432779at2"/>
<dbReference type="RefSeq" id="WP_084011655.1">
    <property type="nucleotide sequence ID" value="NZ_CP012040.1"/>
</dbReference>
<keyword evidence="3" id="KW-1185">Reference proteome</keyword>
<dbReference type="AlphaFoldDB" id="A0A0H4PCK8"/>
<organism evidence="2 3">
    <name type="scientific">Cyclobacterium amurskyense</name>
    <dbReference type="NCBI Taxonomy" id="320787"/>
    <lineage>
        <taxon>Bacteria</taxon>
        <taxon>Pseudomonadati</taxon>
        <taxon>Bacteroidota</taxon>
        <taxon>Cytophagia</taxon>
        <taxon>Cytophagales</taxon>
        <taxon>Cyclobacteriaceae</taxon>
        <taxon>Cyclobacterium</taxon>
    </lineage>
</organism>
<accession>A0A0H4PCK8</accession>
<evidence type="ECO:0000313" key="2">
    <source>
        <dbReference type="EMBL" id="AKP50543.1"/>
    </source>
</evidence>
<proteinExistence type="inferred from homology"/>
<comment type="similarity">
    <text evidence="1">Belongs to the TolB family.</text>
</comment>
<name>A0A0H4PCK8_9BACT</name>
<dbReference type="PANTHER" id="PTHR36842:SF1">
    <property type="entry name" value="PROTEIN TOLB"/>
    <property type="match status" value="1"/>
</dbReference>
<dbReference type="KEGG" id="camu:CA2015_1091"/>
<protein>
    <submittedName>
        <fullName evidence="2">Biopolymer transporter TolR</fullName>
    </submittedName>
</protein>
<dbReference type="Proteomes" id="UP000036520">
    <property type="component" value="Chromosome"/>
</dbReference>
<evidence type="ECO:0000313" key="3">
    <source>
        <dbReference type="Proteomes" id="UP000036520"/>
    </source>
</evidence>
<dbReference type="Pfam" id="PF07676">
    <property type="entry name" value="PD40"/>
    <property type="match status" value="2"/>
</dbReference>
<sequence>MPFIKYAFTLAIVFFELGFVEAQTKIGLFDNHLDIGAVKNEGFAQYQKNDQTYTIGGSGENMWFDKDEFQYLWTTIQGDFIVRAEVAFLGKGVDPHRKAGWIIKNDLNTDTPHVNASVHGDGLAALQYRSTIKGVTEENVSTDSLPDVIQLERRGSTFIMSTAKFGQPFREVKTTNTSIKNQVYIGLYVCAHNADIVEVVKFRNVRIIRPATSDFKPYRDYIGSNLEVIEVSTGHRKILHSTTNAIQAPNWTPDGTHLIYNGGGLLYKYHISEGKISPFNTGFAMKNNNDHVLTFDGSLMGISNHNEEDNNQSTLYYLPSEGDSIPVRVTPSGAGDSYLHGWSPDNKKMIFTGHRKGQYDIYTTEIKTGIEQQLTDQKTLDDGAEYSPDGEYIFFNSVRSGKMKLWRMDTDGGNQVQLTGDEYNDWFPHVSPDQKWIVFISFPKDIDPNDHPFYKQCYLRIMPFKGGTPKIIGYIYGGQGSINVPSWSPDSKSFSFVTNTRL</sequence>
<dbReference type="SUPFAM" id="SSF82171">
    <property type="entry name" value="DPP6 N-terminal domain-like"/>
    <property type="match status" value="1"/>
</dbReference>
<dbReference type="Gene3D" id="2.60.120.200">
    <property type="match status" value="1"/>
</dbReference>
<dbReference type="PATRIC" id="fig|320787.5.peg.1210"/>
<gene>
    <name evidence="2" type="ORF">CA2015_1091</name>
</gene>
<dbReference type="PANTHER" id="PTHR36842">
    <property type="entry name" value="PROTEIN TOLB HOMOLOG"/>
    <property type="match status" value="1"/>
</dbReference>
<dbReference type="InterPro" id="IPR011659">
    <property type="entry name" value="WD40"/>
</dbReference>
<dbReference type="STRING" id="320787.CA2015_1091"/>